<dbReference type="OrthoDB" id="10028556at2759"/>
<proteinExistence type="predicted"/>
<evidence type="ECO:0000313" key="3">
    <source>
        <dbReference type="Proteomes" id="UP001153709"/>
    </source>
</evidence>
<dbReference type="AlphaFoldDB" id="A0A9N9X849"/>
<dbReference type="EMBL" id="OU898285">
    <property type="protein sequence ID" value="CAG9828566.1"/>
    <property type="molecule type" value="Genomic_DNA"/>
</dbReference>
<sequence>MKMYINKPEYIMESDDSPSDEHLSNVENEDISLSKKVKKSLEQYVDIQFEGKFFPGQITYVSNTRAMRKVEDQGENEEGSSDYSPKVQIIAASGNNIIAVANPALAMSPAIIPPLHSNQILEARENRTEID</sequence>
<reference evidence="2" key="1">
    <citation type="submission" date="2022-01" db="EMBL/GenBank/DDBJ databases">
        <authorList>
            <person name="King R."/>
        </authorList>
    </citation>
    <scope>NUCLEOTIDE SEQUENCE</scope>
</reference>
<gene>
    <name evidence="2" type="ORF">DIABBA_LOCUS2480</name>
</gene>
<organism evidence="2 3">
    <name type="scientific">Diabrotica balteata</name>
    <name type="common">Banded cucumber beetle</name>
    <dbReference type="NCBI Taxonomy" id="107213"/>
    <lineage>
        <taxon>Eukaryota</taxon>
        <taxon>Metazoa</taxon>
        <taxon>Ecdysozoa</taxon>
        <taxon>Arthropoda</taxon>
        <taxon>Hexapoda</taxon>
        <taxon>Insecta</taxon>
        <taxon>Pterygota</taxon>
        <taxon>Neoptera</taxon>
        <taxon>Endopterygota</taxon>
        <taxon>Coleoptera</taxon>
        <taxon>Polyphaga</taxon>
        <taxon>Cucujiformia</taxon>
        <taxon>Chrysomeloidea</taxon>
        <taxon>Chrysomelidae</taxon>
        <taxon>Galerucinae</taxon>
        <taxon>Diabroticina</taxon>
        <taxon>Diabroticites</taxon>
        <taxon>Diabrotica</taxon>
    </lineage>
</organism>
<feature type="region of interest" description="Disordered" evidence="1">
    <location>
        <begin position="1"/>
        <end position="27"/>
    </location>
</feature>
<protein>
    <submittedName>
        <fullName evidence="2">Uncharacterized protein</fullName>
    </submittedName>
</protein>
<name>A0A9N9X849_DIABA</name>
<evidence type="ECO:0000256" key="1">
    <source>
        <dbReference type="SAM" id="MobiDB-lite"/>
    </source>
</evidence>
<keyword evidence="3" id="KW-1185">Reference proteome</keyword>
<dbReference type="Proteomes" id="UP001153709">
    <property type="component" value="Chromosome 10"/>
</dbReference>
<accession>A0A9N9X849</accession>
<evidence type="ECO:0000313" key="2">
    <source>
        <dbReference type="EMBL" id="CAG9828566.1"/>
    </source>
</evidence>